<reference evidence="2 3" key="1">
    <citation type="submission" date="2019-10" db="EMBL/GenBank/DDBJ databases">
        <title>Glycomyces albidus sp. nov., a novel actinomycete isolated from rhizosphere soil of wheat (Triticum aestivum L.).</title>
        <authorList>
            <person name="Qian L."/>
        </authorList>
    </citation>
    <scope>NUCLEOTIDE SEQUENCE [LARGE SCALE GENOMIC DNA]</scope>
    <source>
        <strain evidence="2 3">NEAU-7082</strain>
    </source>
</reference>
<dbReference type="EMBL" id="WIAO01000022">
    <property type="protein sequence ID" value="MQM27307.1"/>
    <property type="molecule type" value="Genomic_DNA"/>
</dbReference>
<keyword evidence="1" id="KW-0472">Membrane</keyword>
<keyword evidence="1" id="KW-1133">Transmembrane helix</keyword>
<proteinExistence type="predicted"/>
<dbReference type="AlphaFoldDB" id="A0A6L5GCA4"/>
<dbReference type="InterPro" id="IPR011990">
    <property type="entry name" value="TPR-like_helical_dom_sf"/>
</dbReference>
<dbReference type="Gene3D" id="1.25.40.10">
    <property type="entry name" value="Tetratricopeptide repeat domain"/>
    <property type="match status" value="1"/>
</dbReference>
<feature type="transmembrane region" description="Helical" evidence="1">
    <location>
        <begin position="245"/>
        <end position="266"/>
    </location>
</feature>
<name>A0A6L5GCA4_9ACTN</name>
<evidence type="ECO:0000313" key="2">
    <source>
        <dbReference type="EMBL" id="MQM27307.1"/>
    </source>
</evidence>
<dbReference type="Proteomes" id="UP000477750">
    <property type="component" value="Unassembled WGS sequence"/>
</dbReference>
<protein>
    <submittedName>
        <fullName evidence="2">Uncharacterized protein</fullName>
    </submittedName>
</protein>
<evidence type="ECO:0000256" key="1">
    <source>
        <dbReference type="SAM" id="Phobius"/>
    </source>
</evidence>
<gene>
    <name evidence="2" type="ORF">GFD30_17255</name>
</gene>
<comment type="caution">
    <text evidence="2">The sequence shown here is derived from an EMBL/GenBank/DDBJ whole genome shotgun (WGS) entry which is preliminary data.</text>
</comment>
<keyword evidence="1" id="KW-0812">Transmembrane</keyword>
<sequence length="273" mass="29112">MDADPKRTVAELLQSAELLYDLGQVPDARAEADAALRLDPLDPDANAMAAACALADNDPDEALVYAGAALARTPGHRRAMITRGYALADAGRRDEAMQAAASLLELDRTSWLHHVHYALITRRAGAAQPALDAAWNAVNLAPDQPRTHRALAAIAEDLGMDDLAKRSRRAAADLDPGGAAAFAEALPPEARRVHRRWVDADRDDPRWREKIGSGGLFGGALGRSILLGLAVVFAVPALLGTGMDGGARLFFAAVAAAAWVGWFTVLRRHRNPE</sequence>
<organism evidence="2 3">
    <name type="scientific">Glycomyces albidus</name>
    <dbReference type="NCBI Taxonomy" id="2656774"/>
    <lineage>
        <taxon>Bacteria</taxon>
        <taxon>Bacillati</taxon>
        <taxon>Actinomycetota</taxon>
        <taxon>Actinomycetes</taxon>
        <taxon>Glycomycetales</taxon>
        <taxon>Glycomycetaceae</taxon>
        <taxon>Glycomyces</taxon>
    </lineage>
</organism>
<dbReference type="SUPFAM" id="SSF48452">
    <property type="entry name" value="TPR-like"/>
    <property type="match status" value="1"/>
</dbReference>
<dbReference type="RefSeq" id="WP_153026444.1">
    <property type="nucleotide sequence ID" value="NZ_WIAO01000022.1"/>
</dbReference>
<evidence type="ECO:0000313" key="3">
    <source>
        <dbReference type="Proteomes" id="UP000477750"/>
    </source>
</evidence>
<accession>A0A6L5GCA4</accession>
<feature type="transmembrane region" description="Helical" evidence="1">
    <location>
        <begin position="216"/>
        <end position="239"/>
    </location>
</feature>
<dbReference type="Pfam" id="PF14559">
    <property type="entry name" value="TPR_19"/>
    <property type="match status" value="1"/>
</dbReference>
<keyword evidence="3" id="KW-1185">Reference proteome</keyword>